<feature type="transmembrane region" description="Helical" evidence="6">
    <location>
        <begin position="336"/>
        <end position="357"/>
    </location>
</feature>
<dbReference type="Gene3D" id="1.20.1250.20">
    <property type="entry name" value="MFS general substrate transporter like domains"/>
    <property type="match status" value="1"/>
</dbReference>
<feature type="transmembrane region" description="Helical" evidence="6">
    <location>
        <begin position="159"/>
        <end position="178"/>
    </location>
</feature>
<dbReference type="GO" id="GO:0022857">
    <property type="term" value="F:transmembrane transporter activity"/>
    <property type="evidence" value="ECO:0007669"/>
    <property type="project" value="InterPro"/>
</dbReference>
<name>A0A375YR95_MYCPF</name>
<dbReference type="PANTHER" id="PTHR43124">
    <property type="entry name" value="PURINE EFFLUX PUMP PBUE"/>
    <property type="match status" value="1"/>
</dbReference>
<dbReference type="SUPFAM" id="SSF103473">
    <property type="entry name" value="MFS general substrate transporter"/>
    <property type="match status" value="1"/>
</dbReference>
<dbReference type="CDD" id="cd17324">
    <property type="entry name" value="MFS_NepI_like"/>
    <property type="match status" value="1"/>
</dbReference>
<dbReference type="Pfam" id="PF07690">
    <property type="entry name" value="MFS_1"/>
    <property type="match status" value="1"/>
</dbReference>
<feature type="transmembrane region" description="Helical" evidence="6">
    <location>
        <begin position="33"/>
        <end position="57"/>
    </location>
</feature>
<dbReference type="InterPro" id="IPR050189">
    <property type="entry name" value="MFS_Efflux_Transporters"/>
</dbReference>
<feature type="transmembrane region" description="Helical" evidence="6">
    <location>
        <begin position="128"/>
        <end position="147"/>
    </location>
</feature>
<dbReference type="STRING" id="39692.BST38_14775"/>
<evidence type="ECO:0000313" key="8">
    <source>
        <dbReference type="EMBL" id="SRX83678.1"/>
    </source>
</evidence>
<dbReference type="EMBL" id="UEGS01000001">
    <property type="protein sequence ID" value="SRX83678.1"/>
    <property type="molecule type" value="Genomic_DNA"/>
</dbReference>
<dbReference type="NCBIfam" id="NF033135">
    <property type="entry name" value="cmx_cmrA"/>
    <property type="match status" value="1"/>
</dbReference>
<dbReference type="PANTHER" id="PTHR43124:SF3">
    <property type="entry name" value="CHLORAMPHENICOL EFFLUX PUMP RV0191"/>
    <property type="match status" value="1"/>
</dbReference>
<evidence type="ECO:0000256" key="4">
    <source>
        <dbReference type="ARBA" id="ARBA00022989"/>
    </source>
</evidence>
<feature type="transmembrane region" description="Helical" evidence="6">
    <location>
        <begin position="363"/>
        <end position="384"/>
    </location>
</feature>
<feature type="transmembrane region" description="Helical" evidence="6">
    <location>
        <begin position="241"/>
        <end position="264"/>
    </location>
</feature>
<protein>
    <submittedName>
        <fullName evidence="8">Major facilitator superfamily protein [Verrucosispora maris AB-18-032]</fullName>
    </submittedName>
</protein>
<proteinExistence type="predicted"/>
<evidence type="ECO:0000259" key="7">
    <source>
        <dbReference type="PROSITE" id="PS50850"/>
    </source>
</evidence>
<dbReference type="RefSeq" id="WP_083144168.1">
    <property type="nucleotide sequence ID" value="NZ_MVID01000012.1"/>
</dbReference>
<dbReference type="InterPro" id="IPR036259">
    <property type="entry name" value="MFS_trans_sf"/>
</dbReference>
<feature type="transmembrane region" description="Helical" evidence="6">
    <location>
        <begin position="207"/>
        <end position="229"/>
    </location>
</feature>
<feature type="transmembrane region" description="Helical" evidence="6">
    <location>
        <begin position="271"/>
        <end position="291"/>
    </location>
</feature>
<evidence type="ECO:0000256" key="3">
    <source>
        <dbReference type="ARBA" id="ARBA00022692"/>
    </source>
</evidence>
<feature type="transmembrane region" description="Helical" evidence="6">
    <location>
        <begin position="69"/>
        <end position="87"/>
    </location>
</feature>
<dbReference type="PROSITE" id="PS50850">
    <property type="entry name" value="MFS"/>
    <property type="match status" value="1"/>
</dbReference>
<evidence type="ECO:0000256" key="6">
    <source>
        <dbReference type="SAM" id="Phobius"/>
    </source>
</evidence>
<dbReference type="InterPro" id="IPR020846">
    <property type="entry name" value="MFS_dom"/>
</dbReference>
<dbReference type="InterPro" id="IPR011701">
    <property type="entry name" value="MFS"/>
</dbReference>
<feature type="transmembrane region" description="Helical" evidence="6">
    <location>
        <begin position="297"/>
        <end position="324"/>
    </location>
</feature>
<keyword evidence="4 6" id="KW-1133">Transmembrane helix</keyword>
<gene>
    <name evidence="8" type="ORF">MPP7335_05459</name>
</gene>
<comment type="subcellular location">
    <subcellularLocation>
        <location evidence="1">Cell membrane</location>
        <topology evidence="1">Multi-pass membrane protein</topology>
    </subcellularLocation>
</comment>
<evidence type="ECO:0000313" key="9">
    <source>
        <dbReference type="Proteomes" id="UP000252008"/>
    </source>
</evidence>
<keyword evidence="3 6" id="KW-0812">Transmembrane</keyword>
<dbReference type="Proteomes" id="UP000252008">
    <property type="component" value="Unassembled WGS sequence"/>
</dbReference>
<dbReference type="GO" id="GO:0005886">
    <property type="term" value="C:plasma membrane"/>
    <property type="evidence" value="ECO:0007669"/>
    <property type="project" value="UniProtKB-SubCell"/>
</dbReference>
<reference evidence="8 9" key="1">
    <citation type="submission" date="2018-05" db="EMBL/GenBank/DDBJ databases">
        <authorList>
            <consortium name="IHU Genomes"/>
        </authorList>
    </citation>
    <scope>NUCLEOTIDE SEQUENCE [LARGE SCALE GENOMIC DNA]</scope>
    <source>
        <strain evidence="8 9">P7335</strain>
    </source>
</reference>
<evidence type="ECO:0000256" key="1">
    <source>
        <dbReference type="ARBA" id="ARBA00004651"/>
    </source>
</evidence>
<feature type="domain" description="Major facilitator superfamily (MFS) profile" evidence="7">
    <location>
        <begin position="4"/>
        <end position="389"/>
    </location>
</feature>
<evidence type="ECO:0000256" key="2">
    <source>
        <dbReference type="ARBA" id="ARBA00022475"/>
    </source>
</evidence>
<evidence type="ECO:0000256" key="5">
    <source>
        <dbReference type="ARBA" id="ARBA00023136"/>
    </source>
</evidence>
<keyword evidence="2" id="KW-1003">Cell membrane</keyword>
<keyword evidence="9" id="KW-1185">Reference proteome</keyword>
<feature type="transmembrane region" description="Helical" evidence="6">
    <location>
        <begin position="93"/>
        <end position="116"/>
    </location>
</feature>
<accession>A0A375YR95</accession>
<sequence>MPLALYLLALVVFAMGTSEFMLAGLVPDISAHFGVSVGTAGLLTSAFAAGMVIGAPTMAASTRRLPTKATLLGCVLVFALSHVVGALTPDFTVLFVTRVLAAIVNAGFLAVALGAATKLVAADRKGRAVAVLLSGTTVATVVGVPIGSLLGTAMGWQSTFWAIALLCIPAAIGIATGFPTGTGQPSADATLPPSLRSELAQLRSPRLVLTMLLAALVNAGIFAVLTFIAPVVMDTADLSQWWVSVVLVLFGIGSAIGVTIAGRFSDTRPRLLIVGAGGVLLLGWIALALFATNPVALFGLVLAQGVLGFAVGSTLLTQVLYAAAGAPTMAGSYATAALNVGAVVGPIFAAAALGLIPGALGPVWTATIVTAAALLLASSLLRVIAPKAQHPSRVGSSPTGGTSV</sequence>
<organism evidence="8 9">
    <name type="scientific">Mycolicibacterium parafortuitum</name>
    <name type="common">Mycobacterium parafortuitum</name>
    <dbReference type="NCBI Taxonomy" id="39692"/>
    <lineage>
        <taxon>Bacteria</taxon>
        <taxon>Bacillati</taxon>
        <taxon>Actinomycetota</taxon>
        <taxon>Actinomycetes</taxon>
        <taxon>Mycobacteriales</taxon>
        <taxon>Mycobacteriaceae</taxon>
        <taxon>Mycolicibacterium</taxon>
    </lineage>
</organism>
<dbReference type="AlphaFoldDB" id="A0A375YR95"/>
<keyword evidence="5 6" id="KW-0472">Membrane</keyword>